<evidence type="ECO:0000313" key="3">
    <source>
        <dbReference type="Proteomes" id="UP000663880"/>
    </source>
</evidence>
<sequence length="110" mass="12089">MASGSSYEEQQKRLQTLFDAASTPESTQDPFEDDGEYGSDQEYQPSGDESTSSEDATKVSQTRGVRRNTTILSSGESLSTSSSDTDDDHDRTLCSGSEELRPIHEREQLS</sequence>
<feature type="compositionally biased region" description="Basic and acidic residues" evidence="1">
    <location>
        <begin position="88"/>
        <end position="110"/>
    </location>
</feature>
<evidence type="ECO:0000256" key="1">
    <source>
        <dbReference type="SAM" id="MobiDB-lite"/>
    </source>
</evidence>
<evidence type="ECO:0000313" key="2">
    <source>
        <dbReference type="EMBL" id="CAF4947838.1"/>
    </source>
</evidence>
<name>A0A821XUZ1_9NEOP</name>
<proteinExistence type="predicted"/>
<dbReference type="AlphaFoldDB" id="A0A821XUZ1"/>
<feature type="region of interest" description="Disordered" evidence="1">
    <location>
        <begin position="1"/>
        <end position="110"/>
    </location>
</feature>
<dbReference type="OrthoDB" id="7476390at2759"/>
<keyword evidence="3" id="KW-1185">Reference proteome</keyword>
<reference evidence="2" key="1">
    <citation type="submission" date="2021-02" db="EMBL/GenBank/DDBJ databases">
        <authorList>
            <person name="Steward A R."/>
        </authorList>
    </citation>
    <scope>NUCLEOTIDE SEQUENCE</scope>
</reference>
<dbReference type="Proteomes" id="UP000663880">
    <property type="component" value="Unassembled WGS sequence"/>
</dbReference>
<feature type="compositionally biased region" description="Low complexity" evidence="1">
    <location>
        <begin position="69"/>
        <end position="83"/>
    </location>
</feature>
<accession>A0A821XUZ1</accession>
<protein>
    <submittedName>
        <fullName evidence="2">Uncharacterized protein</fullName>
    </submittedName>
</protein>
<gene>
    <name evidence="2" type="ORF">PMACD_LOCUS15368</name>
</gene>
<comment type="caution">
    <text evidence="2">The sequence shown here is derived from an EMBL/GenBank/DDBJ whole genome shotgun (WGS) entry which is preliminary data.</text>
</comment>
<organism evidence="2 3">
    <name type="scientific">Pieris macdunnoughi</name>
    <dbReference type="NCBI Taxonomy" id="345717"/>
    <lineage>
        <taxon>Eukaryota</taxon>
        <taxon>Metazoa</taxon>
        <taxon>Ecdysozoa</taxon>
        <taxon>Arthropoda</taxon>
        <taxon>Hexapoda</taxon>
        <taxon>Insecta</taxon>
        <taxon>Pterygota</taxon>
        <taxon>Neoptera</taxon>
        <taxon>Endopterygota</taxon>
        <taxon>Lepidoptera</taxon>
        <taxon>Glossata</taxon>
        <taxon>Ditrysia</taxon>
        <taxon>Papilionoidea</taxon>
        <taxon>Pieridae</taxon>
        <taxon>Pierinae</taxon>
        <taxon>Pieris</taxon>
    </lineage>
</organism>
<dbReference type="EMBL" id="CAJOBZ010000070">
    <property type="protein sequence ID" value="CAF4947838.1"/>
    <property type="molecule type" value="Genomic_DNA"/>
</dbReference>
<feature type="compositionally biased region" description="Acidic residues" evidence="1">
    <location>
        <begin position="30"/>
        <end position="39"/>
    </location>
</feature>
<feature type="compositionally biased region" description="Polar residues" evidence="1">
    <location>
        <begin position="41"/>
        <end position="63"/>
    </location>
</feature>